<organism evidence="1">
    <name type="scientific">marine sediment metagenome</name>
    <dbReference type="NCBI Taxonomy" id="412755"/>
    <lineage>
        <taxon>unclassified sequences</taxon>
        <taxon>metagenomes</taxon>
        <taxon>ecological metagenomes</taxon>
    </lineage>
</organism>
<reference evidence="1" key="1">
    <citation type="journal article" date="2015" name="Nature">
        <title>Complex archaea that bridge the gap between prokaryotes and eukaryotes.</title>
        <authorList>
            <person name="Spang A."/>
            <person name="Saw J.H."/>
            <person name="Jorgensen S.L."/>
            <person name="Zaremba-Niedzwiedzka K."/>
            <person name="Martijn J."/>
            <person name="Lind A.E."/>
            <person name="van Eijk R."/>
            <person name="Schleper C."/>
            <person name="Guy L."/>
            <person name="Ettema T.J."/>
        </authorList>
    </citation>
    <scope>NUCLEOTIDE SEQUENCE</scope>
</reference>
<proteinExistence type="predicted"/>
<sequence length="226" mass="25583">VRIYLASPANQLQAAAAHDMPVLISYALRDKHPRPEYLRSFSRLLIDSGAFSELRGTARVDVGQYAEWASTVESADAWAGLDDIGGDWRRSLTNYKHGGFPTIHDSDPIELIDDLVPIARQAGGWIGVGLAPPREGKRDVVRRILDRIPDDLHVHGWALVRYTDLQRIDSVDSTNWWRDAMKLRTMPLLSHLTYAETLAIIVKRYQRWTRKVGAEDDEQGTLWANT</sequence>
<protein>
    <submittedName>
        <fullName evidence="1">Uncharacterized protein</fullName>
    </submittedName>
</protein>
<name>A0A0F9IPM4_9ZZZZ</name>
<feature type="non-terminal residue" evidence="1">
    <location>
        <position position="1"/>
    </location>
</feature>
<comment type="caution">
    <text evidence="1">The sequence shown here is derived from an EMBL/GenBank/DDBJ whole genome shotgun (WGS) entry which is preliminary data.</text>
</comment>
<evidence type="ECO:0000313" key="1">
    <source>
        <dbReference type="EMBL" id="KKM54233.1"/>
    </source>
</evidence>
<dbReference type="AlphaFoldDB" id="A0A0F9IPM4"/>
<dbReference type="EMBL" id="LAZR01011907">
    <property type="protein sequence ID" value="KKM54233.1"/>
    <property type="molecule type" value="Genomic_DNA"/>
</dbReference>
<gene>
    <name evidence="1" type="ORF">LCGC14_1553630</name>
</gene>
<accession>A0A0F9IPM4</accession>